<dbReference type="EMBL" id="GEMB01006420">
    <property type="protein sequence ID" value="JAR96918.1"/>
    <property type="molecule type" value="Transcribed_RNA"/>
</dbReference>
<keyword evidence="1" id="KW-0418">Kinase</keyword>
<organism evidence="1">
    <name type="scientific">Triatoma infestans</name>
    <name type="common">Assassin bug</name>
    <dbReference type="NCBI Taxonomy" id="30076"/>
    <lineage>
        <taxon>Eukaryota</taxon>
        <taxon>Metazoa</taxon>
        <taxon>Ecdysozoa</taxon>
        <taxon>Arthropoda</taxon>
        <taxon>Hexapoda</taxon>
        <taxon>Insecta</taxon>
        <taxon>Pterygota</taxon>
        <taxon>Neoptera</taxon>
        <taxon>Paraneoptera</taxon>
        <taxon>Hemiptera</taxon>
        <taxon>Heteroptera</taxon>
        <taxon>Panheteroptera</taxon>
        <taxon>Cimicomorpha</taxon>
        <taxon>Reduviidae</taxon>
        <taxon>Triatominae</taxon>
        <taxon>Triatoma</taxon>
    </lineage>
</organism>
<dbReference type="GO" id="GO:0016301">
    <property type="term" value="F:kinase activity"/>
    <property type="evidence" value="ECO:0007669"/>
    <property type="project" value="UniProtKB-KW"/>
</dbReference>
<name>A0A170VSW6_TRIIF</name>
<sequence length="145" mass="16879">MLNFKMSADEKLFFRRTVQHLARSLAAIEDTPWEKVSTLFNLCPQEISQGVYRLDQRNQDAVIALGIYLLESGLQHTDKILSYLLKLLKALPKSIWQEDTWTLPYDRLPVPERFTFCLNTLLSDVAAKCTERQEEIITAQVKFTW</sequence>
<dbReference type="AlphaFoldDB" id="A0A170VSW6"/>
<accession>A0A170VSW6</accession>
<keyword evidence="1" id="KW-0808">Transferase</keyword>
<reference evidence="1" key="2">
    <citation type="journal article" date="2017" name="J. Med. Entomol.">
        <title>Transcriptome Analysis of the Triatoma infestans (Hemiptera: Reduviidae) Integument.</title>
        <authorList>
            <person name="Calderon-Fernandez G.M."/>
            <person name="Moriconi D.E."/>
            <person name="Dulbecco A.B."/>
            <person name="Juarez M.P."/>
        </authorList>
    </citation>
    <scope>NUCLEOTIDE SEQUENCE</scope>
    <source>
        <strain evidence="1">Int1</strain>
        <tissue evidence="1">Integument</tissue>
    </source>
</reference>
<protein>
    <submittedName>
        <fullName evidence="1">Phosphatidylinositol 4-kinase alpha isoform x1</fullName>
    </submittedName>
</protein>
<reference evidence="1" key="1">
    <citation type="submission" date="2016-04" db="EMBL/GenBank/DDBJ databases">
        <authorList>
            <person name="Calderon-Fernandez G.M.Sr."/>
        </authorList>
    </citation>
    <scope>NUCLEOTIDE SEQUENCE</scope>
    <source>
        <strain evidence="1">Int1</strain>
        <tissue evidence="1">Integument</tissue>
    </source>
</reference>
<evidence type="ECO:0000313" key="1">
    <source>
        <dbReference type="EMBL" id="JAR96918.1"/>
    </source>
</evidence>
<proteinExistence type="predicted"/>